<dbReference type="GO" id="GO:0004527">
    <property type="term" value="F:exonuclease activity"/>
    <property type="evidence" value="ECO:0007669"/>
    <property type="project" value="UniProtKB-KW"/>
</dbReference>
<dbReference type="GO" id="GO:0016020">
    <property type="term" value="C:membrane"/>
    <property type="evidence" value="ECO:0007669"/>
    <property type="project" value="GOC"/>
</dbReference>
<keyword evidence="2" id="KW-0540">Nuclease</keyword>
<dbReference type="InterPro" id="IPR036691">
    <property type="entry name" value="Endo/exonu/phosph_ase_sf"/>
</dbReference>
<dbReference type="EMBL" id="FOTF01000011">
    <property type="protein sequence ID" value="SFL25119.1"/>
    <property type="molecule type" value="Genomic_DNA"/>
</dbReference>
<reference evidence="2 3" key="1">
    <citation type="submission" date="2016-10" db="EMBL/GenBank/DDBJ databases">
        <authorList>
            <person name="de Groot N.N."/>
        </authorList>
    </citation>
    <scope>NUCLEOTIDE SEQUENCE [LARGE SCALE GENOMIC DNA]</scope>
    <source>
        <strain evidence="2 3">DSM 16199</strain>
    </source>
</reference>
<evidence type="ECO:0000259" key="1">
    <source>
        <dbReference type="Pfam" id="PF03372"/>
    </source>
</evidence>
<evidence type="ECO:0000313" key="2">
    <source>
        <dbReference type="EMBL" id="SFL25119.1"/>
    </source>
</evidence>
<dbReference type="Gene3D" id="3.60.10.10">
    <property type="entry name" value="Endonuclease/exonuclease/phosphatase"/>
    <property type="match status" value="1"/>
</dbReference>
<sequence length="334" mass="36009">MIATLPALPLVTAQERTAILSSPRTAVGHRALMQAIPAMNAVQCGGTASAASLPDTLSVAAWNVERCLFPQASADLLRPYAPDIVLLSEVDHGMARTSQRHTTADMAGALGMTYAFGVEFHELALGGPTERHFCTDNFNACGWHGNAILSRVPFERVTLVRLDDHGHWFASDERDADPNQPRVGGRMALLAIVPTATGAVCAVSTHLESNANGAHRAQQFDLLMDAIDAFAPGLPVVIGGDLNTGNHMPPDFDWRAEPLFERAVSRGYDWSATPDGLTTRASLITPHPDRQMKLDWFALRGAVPLETALIPAQDQTGRPLSDHDAVWCRLKTQG</sequence>
<dbReference type="STRING" id="195913.SAMN04488004_111110"/>
<accession>A0A1I4G5R8</accession>
<keyword evidence="3" id="KW-1185">Reference proteome</keyword>
<dbReference type="GO" id="GO:0004519">
    <property type="term" value="F:endonuclease activity"/>
    <property type="evidence" value="ECO:0007669"/>
    <property type="project" value="UniProtKB-KW"/>
</dbReference>
<dbReference type="Pfam" id="PF03372">
    <property type="entry name" value="Exo_endo_phos"/>
    <property type="match status" value="1"/>
</dbReference>
<dbReference type="InterPro" id="IPR005135">
    <property type="entry name" value="Endo/exonuclease/phosphatase"/>
</dbReference>
<dbReference type="PANTHER" id="PTHR14859">
    <property type="entry name" value="CALCOFLUOR WHITE HYPERSENSITIVE PROTEIN PRECURSOR"/>
    <property type="match status" value="1"/>
</dbReference>
<organism evidence="2 3">
    <name type="scientific">Loktanella salsilacus</name>
    <dbReference type="NCBI Taxonomy" id="195913"/>
    <lineage>
        <taxon>Bacteria</taxon>
        <taxon>Pseudomonadati</taxon>
        <taxon>Pseudomonadota</taxon>
        <taxon>Alphaproteobacteria</taxon>
        <taxon>Rhodobacterales</taxon>
        <taxon>Roseobacteraceae</taxon>
        <taxon>Loktanella</taxon>
    </lineage>
</organism>
<evidence type="ECO:0000313" key="3">
    <source>
        <dbReference type="Proteomes" id="UP000199550"/>
    </source>
</evidence>
<dbReference type="SUPFAM" id="SSF56219">
    <property type="entry name" value="DNase I-like"/>
    <property type="match status" value="1"/>
</dbReference>
<feature type="domain" description="Endonuclease/exonuclease/phosphatase" evidence="1">
    <location>
        <begin position="61"/>
        <end position="278"/>
    </location>
</feature>
<dbReference type="PANTHER" id="PTHR14859:SF1">
    <property type="entry name" value="PGAP2-INTERACTING PROTEIN"/>
    <property type="match status" value="1"/>
</dbReference>
<dbReference type="AlphaFoldDB" id="A0A1I4G5R8"/>
<keyword evidence="2" id="KW-0255">Endonuclease</keyword>
<dbReference type="GO" id="GO:0006506">
    <property type="term" value="P:GPI anchor biosynthetic process"/>
    <property type="evidence" value="ECO:0007669"/>
    <property type="project" value="TreeGrafter"/>
</dbReference>
<keyword evidence="2" id="KW-0269">Exonuclease</keyword>
<gene>
    <name evidence="2" type="ORF">SAMN04488004_111110</name>
</gene>
<dbReference type="OrthoDB" id="8047712at2"/>
<dbReference type="Proteomes" id="UP000199550">
    <property type="component" value="Unassembled WGS sequence"/>
</dbReference>
<proteinExistence type="predicted"/>
<dbReference type="InterPro" id="IPR051916">
    <property type="entry name" value="GPI-anchor_lipid_remodeler"/>
</dbReference>
<dbReference type="RefSeq" id="WP_090189608.1">
    <property type="nucleotide sequence ID" value="NZ_FOTF01000011.1"/>
</dbReference>
<name>A0A1I4G5R8_9RHOB</name>
<protein>
    <submittedName>
        <fullName evidence="2">Metal-dependent hydrolase, endonuclease/exonuclease/phosphatase family</fullName>
    </submittedName>
</protein>
<keyword evidence="2" id="KW-0378">Hydrolase</keyword>